<dbReference type="Pfam" id="PF13517">
    <property type="entry name" value="FG-GAP_3"/>
    <property type="match status" value="3"/>
</dbReference>
<dbReference type="PANTHER" id="PTHR46580:SF2">
    <property type="entry name" value="MAM DOMAIN-CONTAINING PROTEIN"/>
    <property type="match status" value="1"/>
</dbReference>
<evidence type="ECO:0000256" key="2">
    <source>
        <dbReference type="SAM" id="SignalP"/>
    </source>
</evidence>
<gene>
    <name evidence="5" type="ORF">HOP12_03855</name>
</gene>
<evidence type="ECO:0000259" key="3">
    <source>
        <dbReference type="Pfam" id="PF13205"/>
    </source>
</evidence>
<keyword evidence="1 2" id="KW-0732">Signal</keyword>
<protein>
    <recommendedName>
        <fullName evidence="7">SbsA Ig-like domain-containing protein</fullName>
    </recommendedName>
</protein>
<feature type="chain" id="PRO_5032736578" description="SbsA Ig-like domain-containing protein" evidence="2">
    <location>
        <begin position="27"/>
        <end position="578"/>
    </location>
</feature>
<reference evidence="5 6" key="1">
    <citation type="submission" date="2020-04" db="EMBL/GenBank/DDBJ databases">
        <title>Metagenomic profiling of ammonia- and methane-oxidizing microorganisms in a Dutch drinking water treatment plant.</title>
        <authorList>
            <person name="Poghosyan L."/>
            <person name="Leucker S."/>
        </authorList>
    </citation>
    <scope>NUCLEOTIDE SEQUENCE [LARGE SCALE GENOMIC DNA]</scope>
    <source>
        <strain evidence="5">S-RSF-IL-03</strain>
    </source>
</reference>
<dbReference type="Pfam" id="PF13860">
    <property type="entry name" value="FlgD_ig"/>
    <property type="match status" value="1"/>
</dbReference>
<dbReference type="InterPro" id="IPR032812">
    <property type="entry name" value="SbsA_Ig"/>
</dbReference>
<dbReference type="Pfam" id="PF13205">
    <property type="entry name" value="Big_5"/>
    <property type="match status" value="1"/>
</dbReference>
<dbReference type="EMBL" id="JABFRW010000039">
    <property type="protein sequence ID" value="NOT33286.1"/>
    <property type="molecule type" value="Genomic_DNA"/>
</dbReference>
<dbReference type="InterPro" id="IPR028994">
    <property type="entry name" value="Integrin_alpha_N"/>
</dbReference>
<dbReference type="AlphaFoldDB" id="A0A849SFN5"/>
<organism evidence="5 6">
    <name type="scientific">Eiseniibacteriota bacterium</name>
    <dbReference type="NCBI Taxonomy" id="2212470"/>
    <lineage>
        <taxon>Bacteria</taxon>
        <taxon>Candidatus Eiseniibacteriota</taxon>
    </lineage>
</organism>
<sequence length="578" mass="59614">MRPHSPRMCGLLLAACLALPAVALHAAPLAVTQLSPARNAVAQPTAAVVIDFDKPVNPASVTPSTFRVFGRASGTKTGAFTFSNGNQRVSFQPSEPFSAGETVRINLSHDLAAADLTTLRSAGYFYQFQIRTLPGGTFQSLGSITNRINNVQTRIYGAAATDLNNDGWIDLATINEVSSDVRVCLSRADGSGLYQPFLPAQPIGFESSPNDPADFNNDGNTDLCIDASYVSTTAVMLGAGNGTFSSIQNLSAGDTPHGITTLDVDGDGDPDIATANQGDDNLGLLINNGAGVFSPPTFFEGGVNGEYGLVAADMNNDGIADLVVAGNGSGDVRVMRGNGDGTFTQAGPARSCGGLVWVVVVDDVDGDGNLDAATANNGSGNGAILLGNGDGTFDAATLYSTGSHTPSVDLGDLDGDGDPDLVLSVYSGGIWRYFLNDGAGNFAFQQDFTAPSNPSCAVLYDSDNDGDLDMALTDEIADVIVLMRNIGAADVAPGALPAQLALRPNAPNPFRDGTVVRFALPAPAQVRLDVFDVSGRRVASMEPVARGAGWQELAFNGRDAAGAPLATGVYSYRVSAGA</sequence>
<accession>A0A849SFN5</accession>
<feature type="signal peptide" evidence="2">
    <location>
        <begin position="1"/>
        <end position="26"/>
    </location>
</feature>
<feature type="domain" description="FlgD/Vpr Ig-like" evidence="4">
    <location>
        <begin position="516"/>
        <end position="576"/>
    </location>
</feature>
<dbReference type="PANTHER" id="PTHR46580">
    <property type="entry name" value="SENSOR KINASE-RELATED"/>
    <property type="match status" value="1"/>
</dbReference>
<dbReference type="Gene3D" id="2.130.10.130">
    <property type="entry name" value="Integrin alpha, N-terminal"/>
    <property type="match status" value="1"/>
</dbReference>
<dbReference type="Gene3D" id="2.60.40.3710">
    <property type="match status" value="1"/>
</dbReference>
<evidence type="ECO:0000313" key="5">
    <source>
        <dbReference type="EMBL" id="NOT33286.1"/>
    </source>
</evidence>
<proteinExistence type="predicted"/>
<name>A0A849SFN5_UNCEI</name>
<evidence type="ECO:0000256" key="1">
    <source>
        <dbReference type="ARBA" id="ARBA00022729"/>
    </source>
</evidence>
<dbReference type="Proteomes" id="UP000580839">
    <property type="component" value="Unassembled WGS sequence"/>
</dbReference>
<evidence type="ECO:0000313" key="6">
    <source>
        <dbReference type="Proteomes" id="UP000580839"/>
    </source>
</evidence>
<dbReference type="InterPro" id="IPR025965">
    <property type="entry name" value="FlgD/Vpr_Ig-like"/>
</dbReference>
<feature type="domain" description="SbsA Ig-like" evidence="3">
    <location>
        <begin position="27"/>
        <end position="118"/>
    </location>
</feature>
<dbReference type="Gene3D" id="2.60.40.4070">
    <property type="match status" value="1"/>
</dbReference>
<evidence type="ECO:0000259" key="4">
    <source>
        <dbReference type="Pfam" id="PF13860"/>
    </source>
</evidence>
<dbReference type="Gene3D" id="2.30.30.100">
    <property type="match status" value="1"/>
</dbReference>
<dbReference type="InterPro" id="IPR013517">
    <property type="entry name" value="FG-GAP"/>
</dbReference>
<comment type="caution">
    <text evidence="5">The sequence shown here is derived from an EMBL/GenBank/DDBJ whole genome shotgun (WGS) entry which is preliminary data.</text>
</comment>
<evidence type="ECO:0008006" key="7">
    <source>
        <dbReference type="Google" id="ProtNLM"/>
    </source>
</evidence>
<dbReference type="SUPFAM" id="SSF69318">
    <property type="entry name" value="Integrin alpha N-terminal domain"/>
    <property type="match status" value="1"/>
</dbReference>
<feature type="non-terminal residue" evidence="5">
    <location>
        <position position="578"/>
    </location>
</feature>